<dbReference type="Proteomes" id="UP001497700">
    <property type="component" value="Unassembled WGS sequence"/>
</dbReference>
<proteinExistence type="predicted"/>
<keyword evidence="2" id="KW-1185">Reference proteome</keyword>
<accession>A0ACB9YJW3</accession>
<evidence type="ECO:0000313" key="1">
    <source>
        <dbReference type="EMBL" id="KAI4859472.1"/>
    </source>
</evidence>
<evidence type="ECO:0000313" key="2">
    <source>
        <dbReference type="Proteomes" id="UP001497700"/>
    </source>
</evidence>
<sequence>MSDNPKSRILVIGAGCVGVITGYHLSLAGADVTFLVRPGRAEELKRPQVLYCYEDNKLKEYKSYTHIADPLEMIGANYDYIVIALDGASLRNELGQELVKTIGKAARQTNTKIILGSIFVDLRTWFLEVSGLAGEQVTNGHLDIHVYPTKRLTLPSQPPTNPELIAKADYAYSDKLEEGFSVDDSSPAVANGFTEIYNACGISRCAVKSAAEYAVGINPMLPIFPACELLGWPKFRDIGSKGEIWSLAVAAVREIQGLSIHGELGQRASAETTEAGLAAALAAWERHMIPLDLQEFNRFHHAVKLQSQGREHLRVCLSYGEAEGKPMSALKELLERVDHPQTATA</sequence>
<reference evidence="1 2" key="1">
    <citation type="journal article" date="2022" name="New Phytol.">
        <title>Ecological generalism drives hyperdiversity of secondary metabolite gene clusters in xylarialean endophytes.</title>
        <authorList>
            <person name="Franco M.E.E."/>
            <person name="Wisecaver J.H."/>
            <person name="Arnold A.E."/>
            <person name="Ju Y.M."/>
            <person name="Slot J.C."/>
            <person name="Ahrendt S."/>
            <person name="Moore L.P."/>
            <person name="Eastman K.E."/>
            <person name="Scott K."/>
            <person name="Konkel Z."/>
            <person name="Mondo S.J."/>
            <person name="Kuo A."/>
            <person name="Hayes R.D."/>
            <person name="Haridas S."/>
            <person name="Andreopoulos B."/>
            <person name="Riley R."/>
            <person name="LaButti K."/>
            <person name="Pangilinan J."/>
            <person name="Lipzen A."/>
            <person name="Amirebrahimi M."/>
            <person name="Yan J."/>
            <person name="Adam C."/>
            <person name="Keymanesh K."/>
            <person name="Ng V."/>
            <person name="Louie K."/>
            <person name="Northen T."/>
            <person name="Drula E."/>
            <person name="Henrissat B."/>
            <person name="Hsieh H.M."/>
            <person name="Youens-Clark K."/>
            <person name="Lutzoni F."/>
            <person name="Miadlikowska J."/>
            <person name="Eastwood D.C."/>
            <person name="Hamelin R.C."/>
            <person name="Grigoriev I.V."/>
            <person name="U'Ren J.M."/>
        </authorList>
    </citation>
    <scope>NUCLEOTIDE SEQUENCE [LARGE SCALE GENOMIC DNA]</scope>
    <source>
        <strain evidence="1 2">CBS 119005</strain>
    </source>
</reference>
<organism evidence="1 2">
    <name type="scientific">Hypoxylon rubiginosum</name>
    <dbReference type="NCBI Taxonomy" id="110542"/>
    <lineage>
        <taxon>Eukaryota</taxon>
        <taxon>Fungi</taxon>
        <taxon>Dikarya</taxon>
        <taxon>Ascomycota</taxon>
        <taxon>Pezizomycotina</taxon>
        <taxon>Sordariomycetes</taxon>
        <taxon>Xylariomycetidae</taxon>
        <taxon>Xylariales</taxon>
        <taxon>Hypoxylaceae</taxon>
        <taxon>Hypoxylon</taxon>
    </lineage>
</organism>
<comment type="caution">
    <text evidence="1">The sequence shown here is derived from an EMBL/GenBank/DDBJ whole genome shotgun (WGS) entry which is preliminary data.</text>
</comment>
<gene>
    <name evidence="1" type="ORF">F4820DRAFT_439632</name>
</gene>
<dbReference type="EMBL" id="MU393631">
    <property type="protein sequence ID" value="KAI4859472.1"/>
    <property type="molecule type" value="Genomic_DNA"/>
</dbReference>
<protein>
    <submittedName>
        <fullName evidence="1">Uncharacterized protein</fullName>
    </submittedName>
</protein>
<name>A0ACB9YJW3_9PEZI</name>